<evidence type="ECO:0000313" key="8">
    <source>
        <dbReference type="EMBL" id="GHO44717.1"/>
    </source>
</evidence>
<name>A0A8J3HVB2_9CHLR</name>
<evidence type="ECO:0000256" key="3">
    <source>
        <dbReference type="ARBA" id="ARBA00023082"/>
    </source>
</evidence>
<keyword evidence="4" id="KW-0238">DNA-binding</keyword>
<dbReference type="GO" id="GO:0003677">
    <property type="term" value="F:DNA binding"/>
    <property type="evidence" value="ECO:0007669"/>
    <property type="project" value="UniProtKB-KW"/>
</dbReference>
<keyword evidence="9" id="KW-1185">Reference proteome</keyword>
<evidence type="ECO:0000256" key="4">
    <source>
        <dbReference type="ARBA" id="ARBA00023125"/>
    </source>
</evidence>
<evidence type="ECO:0000256" key="2">
    <source>
        <dbReference type="ARBA" id="ARBA00023015"/>
    </source>
</evidence>
<sequence length="187" mass="21656">MTSQRSVALDRTHLAYLYQQFAPKILDYVYKHVSSFQDAEDILIDVFVAALKSSSFTSLAEKEQLAWLWRVARNKIVDFYRRAQRAPRLPLGNIDEQLVKDTFPTPEQISIQQEEGDNLALLIERFSPLQQQVLYLRFSENLRCAQIAARVGKREGSIRSLLSRALNPLRRHYHEQEKGGTYFGPTQ</sequence>
<keyword evidence="3" id="KW-0731">Sigma factor</keyword>
<dbReference type="RefSeq" id="WP_220194094.1">
    <property type="nucleotide sequence ID" value="NZ_BNJF01000001.1"/>
</dbReference>
<organism evidence="8 9">
    <name type="scientific">Ktedonospora formicarum</name>
    <dbReference type="NCBI Taxonomy" id="2778364"/>
    <lineage>
        <taxon>Bacteria</taxon>
        <taxon>Bacillati</taxon>
        <taxon>Chloroflexota</taxon>
        <taxon>Ktedonobacteria</taxon>
        <taxon>Ktedonobacterales</taxon>
        <taxon>Ktedonobacteraceae</taxon>
        <taxon>Ktedonospora</taxon>
    </lineage>
</organism>
<comment type="caution">
    <text evidence="8">The sequence shown here is derived from an EMBL/GenBank/DDBJ whole genome shotgun (WGS) entry which is preliminary data.</text>
</comment>
<dbReference type="Gene3D" id="1.10.10.10">
    <property type="entry name" value="Winged helix-like DNA-binding domain superfamily/Winged helix DNA-binding domain"/>
    <property type="match status" value="1"/>
</dbReference>
<dbReference type="Pfam" id="PF04545">
    <property type="entry name" value="Sigma70_r4"/>
    <property type="match status" value="1"/>
</dbReference>
<dbReference type="Gene3D" id="1.10.1740.10">
    <property type="match status" value="1"/>
</dbReference>
<keyword evidence="5" id="KW-0804">Transcription</keyword>
<dbReference type="SUPFAM" id="SSF88659">
    <property type="entry name" value="Sigma3 and sigma4 domains of RNA polymerase sigma factors"/>
    <property type="match status" value="1"/>
</dbReference>
<evidence type="ECO:0000313" key="9">
    <source>
        <dbReference type="Proteomes" id="UP000612362"/>
    </source>
</evidence>
<dbReference type="SUPFAM" id="SSF88946">
    <property type="entry name" value="Sigma2 domain of RNA polymerase sigma factors"/>
    <property type="match status" value="1"/>
</dbReference>
<evidence type="ECO:0000256" key="5">
    <source>
        <dbReference type="ARBA" id="ARBA00023163"/>
    </source>
</evidence>
<feature type="domain" description="RNA polymerase sigma-70 region 2" evidence="6">
    <location>
        <begin position="17"/>
        <end position="85"/>
    </location>
</feature>
<accession>A0A8J3HVB2</accession>
<dbReference type="InterPro" id="IPR036388">
    <property type="entry name" value="WH-like_DNA-bd_sf"/>
</dbReference>
<comment type="similarity">
    <text evidence="1">Belongs to the sigma-70 factor family. ECF subfamily.</text>
</comment>
<dbReference type="GO" id="GO:0016987">
    <property type="term" value="F:sigma factor activity"/>
    <property type="evidence" value="ECO:0007669"/>
    <property type="project" value="UniProtKB-KW"/>
</dbReference>
<gene>
    <name evidence="8" type="ORF">KSX_28800</name>
</gene>
<feature type="domain" description="RNA polymerase sigma-70 region 4" evidence="7">
    <location>
        <begin position="124"/>
        <end position="170"/>
    </location>
</feature>
<evidence type="ECO:0000259" key="6">
    <source>
        <dbReference type="Pfam" id="PF04542"/>
    </source>
</evidence>
<protein>
    <submittedName>
        <fullName evidence="8">RNA polymerase subunit sigma</fullName>
    </submittedName>
</protein>
<dbReference type="InterPro" id="IPR014284">
    <property type="entry name" value="RNA_pol_sigma-70_dom"/>
</dbReference>
<keyword evidence="2" id="KW-0805">Transcription regulation</keyword>
<evidence type="ECO:0000259" key="7">
    <source>
        <dbReference type="Pfam" id="PF04545"/>
    </source>
</evidence>
<dbReference type="PANTHER" id="PTHR43133:SF57">
    <property type="entry name" value="RNA POLYMERASE SIGMA-70 FACTOR"/>
    <property type="match status" value="1"/>
</dbReference>
<dbReference type="InterPro" id="IPR007627">
    <property type="entry name" value="RNA_pol_sigma70_r2"/>
</dbReference>
<dbReference type="Proteomes" id="UP000612362">
    <property type="component" value="Unassembled WGS sequence"/>
</dbReference>
<dbReference type="Pfam" id="PF04542">
    <property type="entry name" value="Sigma70_r2"/>
    <property type="match status" value="1"/>
</dbReference>
<dbReference type="NCBIfam" id="TIGR02937">
    <property type="entry name" value="sigma70-ECF"/>
    <property type="match status" value="1"/>
</dbReference>
<dbReference type="InterPro" id="IPR007630">
    <property type="entry name" value="RNA_pol_sigma70_r4"/>
</dbReference>
<reference evidence="8" key="1">
    <citation type="submission" date="2020-10" db="EMBL/GenBank/DDBJ databases">
        <title>Taxonomic study of unclassified bacteria belonging to the class Ktedonobacteria.</title>
        <authorList>
            <person name="Yabe S."/>
            <person name="Wang C.M."/>
            <person name="Zheng Y."/>
            <person name="Sakai Y."/>
            <person name="Cavaletti L."/>
            <person name="Monciardini P."/>
            <person name="Donadio S."/>
        </authorList>
    </citation>
    <scope>NUCLEOTIDE SEQUENCE</scope>
    <source>
        <strain evidence="8">SOSP1-1</strain>
    </source>
</reference>
<evidence type="ECO:0000256" key="1">
    <source>
        <dbReference type="ARBA" id="ARBA00010641"/>
    </source>
</evidence>
<dbReference type="EMBL" id="BNJF01000001">
    <property type="protein sequence ID" value="GHO44717.1"/>
    <property type="molecule type" value="Genomic_DNA"/>
</dbReference>
<dbReference type="AlphaFoldDB" id="A0A8J3HVB2"/>
<dbReference type="PANTHER" id="PTHR43133">
    <property type="entry name" value="RNA POLYMERASE ECF-TYPE SIGMA FACTO"/>
    <property type="match status" value="1"/>
</dbReference>
<proteinExistence type="inferred from homology"/>
<dbReference type="InterPro" id="IPR013325">
    <property type="entry name" value="RNA_pol_sigma_r2"/>
</dbReference>
<dbReference type="InterPro" id="IPR039425">
    <property type="entry name" value="RNA_pol_sigma-70-like"/>
</dbReference>
<dbReference type="InterPro" id="IPR013324">
    <property type="entry name" value="RNA_pol_sigma_r3/r4-like"/>
</dbReference>
<dbReference type="GO" id="GO:0006352">
    <property type="term" value="P:DNA-templated transcription initiation"/>
    <property type="evidence" value="ECO:0007669"/>
    <property type="project" value="InterPro"/>
</dbReference>